<accession>A0A433QM28</accession>
<evidence type="ECO:0000256" key="1">
    <source>
        <dbReference type="SAM" id="Phobius"/>
    </source>
</evidence>
<name>A0A433QM28_9FUNG</name>
<gene>
    <name evidence="2" type="ORF">BC938DRAFT_478924</name>
</gene>
<dbReference type="Proteomes" id="UP000274822">
    <property type="component" value="Unassembled WGS sequence"/>
</dbReference>
<proteinExistence type="predicted"/>
<dbReference type="EMBL" id="RBNJ01003544">
    <property type="protein sequence ID" value="RUS30819.1"/>
    <property type="molecule type" value="Genomic_DNA"/>
</dbReference>
<keyword evidence="3" id="KW-1185">Reference proteome</keyword>
<keyword evidence="1" id="KW-0812">Transmembrane</keyword>
<evidence type="ECO:0000313" key="2">
    <source>
        <dbReference type="EMBL" id="RUS30819.1"/>
    </source>
</evidence>
<feature type="transmembrane region" description="Helical" evidence="1">
    <location>
        <begin position="60"/>
        <end position="79"/>
    </location>
</feature>
<comment type="caution">
    <text evidence="2">The sequence shown here is derived from an EMBL/GenBank/DDBJ whole genome shotgun (WGS) entry which is preliminary data.</text>
</comment>
<sequence>SECRPKIKYNQSFQYTVNANLIDTLHSVLIVWPRSVDYWIIASLFNSSRLKFSAFANHPAFIAIILVQVIVTLVAAILGDQFISKIEARLPLLLFEATLPKIASIHPHPIDLEPLPSPRLSSPRITRLNSMSPPPAGILTTTPGRAMVSGPKRAVSVITTDRCPARLPLRCT</sequence>
<feature type="non-terminal residue" evidence="2">
    <location>
        <position position="1"/>
    </location>
</feature>
<reference evidence="2 3" key="1">
    <citation type="journal article" date="2018" name="New Phytol.">
        <title>Phylogenomics of Endogonaceae and evolution of mycorrhizas within Mucoromycota.</title>
        <authorList>
            <person name="Chang Y."/>
            <person name="Desiro A."/>
            <person name="Na H."/>
            <person name="Sandor L."/>
            <person name="Lipzen A."/>
            <person name="Clum A."/>
            <person name="Barry K."/>
            <person name="Grigoriev I.V."/>
            <person name="Martin F.M."/>
            <person name="Stajich J.E."/>
            <person name="Smith M.E."/>
            <person name="Bonito G."/>
            <person name="Spatafora J.W."/>
        </authorList>
    </citation>
    <scope>NUCLEOTIDE SEQUENCE [LARGE SCALE GENOMIC DNA]</scope>
    <source>
        <strain evidence="2 3">AD002</strain>
    </source>
</reference>
<keyword evidence="1" id="KW-0472">Membrane</keyword>
<dbReference type="AlphaFoldDB" id="A0A433QM28"/>
<protein>
    <submittedName>
        <fullName evidence="2">Uncharacterized protein</fullName>
    </submittedName>
</protein>
<keyword evidence="1" id="KW-1133">Transmembrane helix</keyword>
<organism evidence="2 3">
    <name type="scientific">Jimgerdemannia flammicorona</name>
    <dbReference type="NCBI Taxonomy" id="994334"/>
    <lineage>
        <taxon>Eukaryota</taxon>
        <taxon>Fungi</taxon>
        <taxon>Fungi incertae sedis</taxon>
        <taxon>Mucoromycota</taxon>
        <taxon>Mucoromycotina</taxon>
        <taxon>Endogonomycetes</taxon>
        <taxon>Endogonales</taxon>
        <taxon>Endogonaceae</taxon>
        <taxon>Jimgerdemannia</taxon>
    </lineage>
</organism>
<evidence type="ECO:0000313" key="3">
    <source>
        <dbReference type="Proteomes" id="UP000274822"/>
    </source>
</evidence>